<proteinExistence type="predicted"/>
<accession>A0A1R3J992</accession>
<comment type="caution">
    <text evidence="2">The sequence shown here is derived from an EMBL/GenBank/DDBJ whole genome shotgun (WGS) entry which is preliminary data.</text>
</comment>
<dbReference type="Proteomes" id="UP000187203">
    <property type="component" value="Unassembled WGS sequence"/>
</dbReference>
<dbReference type="PANTHER" id="PTHR37721">
    <property type="entry name" value="OS05G0464200 PROTEIN"/>
    <property type="match status" value="1"/>
</dbReference>
<evidence type="ECO:0000256" key="1">
    <source>
        <dbReference type="SAM" id="MobiDB-lite"/>
    </source>
</evidence>
<dbReference type="EMBL" id="AWUE01016459">
    <property type="protein sequence ID" value="OMO91394.1"/>
    <property type="molecule type" value="Genomic_DNA"/>
</dbReference>
<gene>
    <name evidence="2" type="ORF">COLO4_18390</name>
</gene>
<reference evidence="3" key="1">
    <citation type="submission" date="2013-09" db="EMBL/GenBank/DDBJ databases">
        <title>Corchorus olitorius genome sequencing.</title>
        <authorList>
            <person name="Alam M."/>
            <person name="Haque M.S."/>
            <person name="Islam M.S."/>
            <person name="Emdad E.M."/>
            <person name="Islam M.M."/>
            <person name="Ahmed B."/>
            <person name="Halim A."/>
            <person name="Hossen Q.M.M."/>
            <person name="Hossain M.Z."/>
            <person name="Ahmed R."/>
            <person name="Khan M.M."/>
            <person name="Islam R."/>
            <person name="Rashid M.M."/>
            <person name="Khan S.A."/>
            <person name="Rahman M.S."/>
            <person name="Alam M."/>
            <person name="Yahiya A.S."/>
            <person name="Khan M.S."/>
            <person name="Azam M.S."/>
            <person name="Haque T."/>
            <person name="Lashkar M.Z.H."/>
            <person name="Akhand A.I."/>
            <person name="Morshed G."/>
            <person name="Roy S."/>
            <person name="Uddin K.S."/>
            <person name="Rabeya T."/>
            <person name="Hossain A.S."/>
            <person name="Chowdhury A."/>
            <person name="Snigdha A.R."/>
            <person name="Mortoza M.S."/>
            <person name="Matin S.A."/>
            <person name="Hoque S.M.E."/>
            <person name="Islam M.K."/>
            <person name="Roy D.K."/>
            <person name="Haider R."/>
            <person name="Moosa M.M."/>
            <person name="Elias S.M."/>
            <person name="Hasan A.M."/>
            <person name="Jahan S."/>
            <person name="Shafiuddin M."/>
            <person name="Mahmood N."/>
            <person name="Shommy N.S."/>
        </authorList>
    </citation>
    <scope>NUCLEOTIDE SEQUENCE [LARGE SCALE GENOMIC DNA]</scope>
    <source>
        <strain evidence="3">cv. O-4</strain>
    </source>
</reference>
<dbReference type="PANTHER" id="PTHR37721:SF1">
    <property type="entry name" value="OS05G0464200 PROTEIN"/>
    <property type="match status" value="1"/>
</dbReference>
<evidence type="ECO:0000313" key="3">
    <source>
        <dbReference type="Proteomes" id="UP000187203"/>
    </source>
</evidence>
<feature type="region of interest" description="Disordered" evidence="1">
    <location>
        <begin position="1"/>
        <end position="22"/>
    </location>
</feature>
<name>A0A1R3J992_9ROSI</name>
<organism evidence="2 3">
    <name type="scientific">Corchorus olitorius</name>
    <dbReference type="NCBI Taxonomy" id="93759"/>
    <lineage>
        <taxon>Eukaryota</taxon>
        <taxon>Viridiplantae</taxon>
        <taxon>Streptophyta</taxon>
        <taxon>Embryophyta</taxon>
        <taxon>Tracheophyta</taxon>
        <taxon>Spermatophyta</taxon>
        <taxon>Magnoliopsida</taxon>
        <taxon>eudicotyledons</taxon>
        <taxon>Gunneridae</taxon>
        <taxon>Pentapetalae</taxon>
        <taxon>rosids</taxon>
        <taxon>malvids</taxon>
        <taxon>Malvales</taxon>
        <taxon>Malvaceae</taxon>
        <taxon>Grewioideae</taxon>
        <taxon>Apeibeae</taxon>
        <taxon>Corchorus</taxon>
    </lineage>
</organism>
<sequence length="76" mass="8605">MELQNSSSTRKRNQTMPPRRGQVKIRIIKSLVRLVASITSAAMEKRRKGGESGAALSSCSDPNWLQFRRIIKLNYS</sequence>
<keyword evidence="3" id="KW-1185">Reference proteome</keyword>
<protein>
    <submittedName>
        <fullName evidence="2">Uncharacterized protein</fullName>
    </submittedName>
</protein>
<dbReference type="OrthoDB" id="1033413at2759"/>
<dbReference type="AlphaFoldDB" id="A0A1R3J992"/>
<evidence type="ECO:0000313" key="2">
    <source>
        <dbReference type="EMBL" id="OMO91394.1"/>
    </source>
</evidence>